<comment type="caution">
    <text evidence="1">The sequence shown here is derived from an EMBL/GenBank/DDBJ whole genome shotgun (WGS) entry which is preliminary data.</text>
</comment>
<dbReference type="Proteomes" id="UP001162131">
    <property type="component" value="Unassembled WGS sequence"/>
</dbReference>
<dbReference type="EMBL" id="CAJZBQ010000036">
    <property type="protein sequence ID" value="CAG9324415.1"/>
    <property type="molecule type" value="Genomic_DNA"/>
</dbReference>
<keyword evidence="2" id="KW-1185">Reference proteome</keyword>
<dbReference type="AlphaFoldDB" id="A0AAU9JAW4"/>
<dbReference type="InterPro" id="IPR015915">
    <property type="entry name" value="Kelch-typ_b-propeller"/>
</dbReference>
<gene>
    <name evidence="1" type="ORF">BSTOLATCC_MIC36207</name>
</gene>
<organism evidence="1 2">
    <name type="scientific">Blepharisma stoltei</name>
    <dbReference type="NCBI Taxonomy" id="1481888"/>
    <lineage>
        <taxon>Eukaryota</taxon>
        <taxon>Sar</taxon>
        <taxon>Alveolata</taxon>
        <taxon>Ciliophora</taxon>
        <taxon>Postciliodesmatophora</taxon>
        <taxon>Heterotrichea</taxon>
        <taxon>Heterotrichida</taxon>
        <taxon>Blepharismidae</taxon>
        <taxon>Blepharisma</taxon>
    </lineage>
</organism>
<name>A0AAU9JAW4_9CILI</name>
<evidence type="ECO:0000313" key="1">
    <source>
        <dbReference type="EMBL" id="CAG9324415.1"/>
    </source>
</evidence>
<reference evidence="1" key="1">
    <citation type="submission" date="2021-09" db="EMBL/GenBank/DDBJ databases">
        <authorList>
            <consortium name="AG Swart"/>
            <person name="Singh M."/>
            <person name="Singh A."/>
            <person name="Seah K."/>
            <person name="Emmerich C."/>
        </authorList>
    </citation>
    <scope>NUCLEOTIDE SEQUENCE</scope>
    <source>
        <strain evidence="1">ATCC30299</strain>
    </source>
</reference>
<protein>
    <submittedName>
        <fullName evidence="1">Uncharacterized protein</fullName>
    </submittedName>
</protein>
<evidence type="ECO:0000313" key="2">
    <source>
        <dbReference type="Proteomes" id="UP001162131"/>
    </source>
</evidence>
<dbReference type="SUPFAM" id="SSF117281">
    <property type="entry name" value="Kelch motif"/>
    <property type="match status" value="1"/>
</dbReference>
<sequence length="279" mass="33282">MKISYDFNLKNQENDCVYLINRDRERNLLKIFDPKTYLEAERTFDLSFEDFYIPDCQNILIDKEIFCFGNRASFILNIETLNTVLIIKDWLWNCDLAGIAYLNNCIYLFLLVKEISSYSCITEKYDLASHRWTKVANCPLESAMYFCLTFRNNILIYNHSPTIFQYDENINSYSILFEMVKDSSKIIVSGNSKLFIIESKGRIYESDAENQYKFIYIGDSNINFDFIKLSLANFQNDIYFGLITRNYFQRTYSYSYYRLGLKEKRVEKINTKIWNCYIN</sequence>
<accession>A0AAU9JAW4</accession>
<proteinExistence type="predicted"/>